<dbReference type="Pfam" id="PF02626">
    <property type="entry name" value="CT_A_B"/>
    <property type="match status" value="1"/>
</dbReference>
<organism evidence="6 7">
    <name type="scientific">Nesterenkonia aurantiaca</name>
    <dbReference type="NCBI Taxonomy" id="1436010"/>
    <lineage>
        <taxon>Bacteria</taxon>
        <taxon>Bacillati</taxon>
        <taxon>Actinomycetota</taxon>
        <taxon>Actinomycetes</taxon>
        <taxon>Micrococcales</taxon>
        <taxon>Micrococcaceae</taxon>
        <taxon>Nesterenkonia</taxon>
    </lineage>
</organism>
<evidence type="ECO:0000256" key="1">
    <source>
        <dbReference type="ARBA" id="ARBA00022741"/>
    </source>
</evidence>
<dbReference type="AlphaFoldDB" id="A0A4V3EBU8"/>
<feature type="domain" description="Carboxyltransferase" evidence="5">
    <location>
        <begin position="157"/>
        <end position="456"/>
    </location>
</feature>
<keyword evidence="7" id="KW-1185">Reference proteome</keyword>
<name>A0A4V3EBU8_9MICC</name>
<dbReference type="Proteomes" id="UP000294506">
    <property type="component" value="Unassembled WGS sequence"/>
</dbReference>
<dbReference type="SMART" id="SM00797">
    <property type="entry name" value="AHS2"/>
    <property type="match status" value="1"/>
</dbReference>
<sequence>MTAGVWHAGGMIHSVREVGQRALLIEVTAEGDLSLLMTHLAGQPFSGQLDAIPGVRTVLVDFRRRRDAQTALKQAKRLKLRRRRSAASSGSTAKEADGEVPEETLGGGGPAVEIPQSYAEGLQPQEREAVVEVLPNATCESPGQVLVQDLGRYGFGGLGVGRAGPADFSAARQANRLIGNDDSAAVLEICGGGLSVRLCQTSILAVTGAEVPLEILTQEPVPISRGGTEVAQTTQRSRTAPGRAPFWVFPGEVLHLGPPRRGVFSYLGISGGLEAPVVLGSSATDTVAGIGPAPVQVGDRFGLAGAASRFVGIASVAPTPLPLPGEATVLRYVPGPRVEYFGTRRAGAAGLSRLEGQPWEVMTGSNRSSLLLDGDDPLTRTQPEALPAEPLLRGAISIAASGQPSVALAEHPVTSADPVLGVVVREDLSLAAQLSPGAEVRFQAVDPETLGAVSTR</sequence>
<evidence type="ECO:0000256" key="3">
    <source>
        <dbReference type="ARBA" id="ARBA00022840"/>
    </source>
</evidence>
<evidence type="ECO:0000313" key="7">
    <source>
        <dbReference type="Proteomes" id="UP000294506"/>
    </source>
</evidence>
<dbReference type="InterPro" id="IPR003778">
    <property type="entry name" value="CT_A_B"/>
</dbReference>
<dbReference type="EMBL" id="SOAN01000009">
    <property type="protein sequence ID" value="TDS83782.1"/>
    <property type="molecule type" value="Genomic_DNA"/>
</dbReference>
<feature type="compositionally biased region" description="Basic residues" evidence="4">
    <location>
        <begin position="74"/>
        <end position="85"/>
    </location>
</feature>
<dbReference type="Gene3D" id="2.40.100.10">
    <property type="entry name" value="Cyclophilin-like"/>
    <property type="match status" value="1"/>
</dbReference>
<comment type="caution">
    <text evidence="6">The sequence shown here is derived from an EMBL/GenBank/DDBJ whole genome shotgun (WGS) entry which is preliminary data.</text>
</comment>
<dbReference type="GO" id="GO:0005524">
    <property type="term" value="F:ATP binding"/>
    <property type="evidence" value="ECO:0007669"/>
    <property type="project" value="UniProtKB-KW"/>
</dbReference>
<protein>
    <submittedName>
        <fullName evidence="6">Allophanate hydrolase subunit 2</fullName>
    </submittedName>
</protein>
<evidence type="ECO:0000313" key="6">
    <source>
        <dbReference type="EMBL" id="TDS83782.1"/>
    </source>
</evidence>
<evidence type="ECO:0000259" key="5">
    <source>
        <dbReference type="SMART" id="SM00797"/>
    </source>
</evidence>
<keyword evidence="2 6" id="KW-0378">Hydrolase</keyword>
<evidence type="ECO:0000256" key="4">
    <source>
        <dbReference type="SAM" id="MobiDB-lite"/>
    </source>
</evidence>
<dbReference type="InterPro" id="IPR052708">
    <property type="entry name" value="PxpC"/>
</dbReference>
<feature type="region of interest" description="Disordered" evidence="4">
    <location>
        <begin position="73"/>
        <end position="115"/>
    </location>
</feature>
<dbReference type="SUPFAM" id="SSF160467">
    <property type="entry name" value="PH0987 N-terminal domain-like"/>
    <property type="match status" value="1"/>
</dbReference>
<keyword evidence="3" id="KW-0067">ATP-binding</keyword>
<keyword evidence="1" id="KW-0547">Nucleotide-binding</keyword>
<dbReference type="PANTHER" id="PTHR43309">
    <property type="entry name" value="5-OXOPROLINASE SUBUNIT C"/>
    <property type="match status" value="1"/>
</dbReference>
<dbReference type="Gene3D" id="3.30.1360.40">
    <property type="match status" value="1"/>
</dbReference>
<dbReference type="GO" id="GO:0016787">
    <property type="term" value="F:hydrolase activity"/>
    <property type="evidence" value="ECO:0007669"/>
    <property type="project" value="UniProtKB-KW"/>
</dbReference>
<accession>A0A4V3EBU8</accession>
<reference evidence="6 7" key="1">
    <citation type="submission" date="2019-03" db="EMBL/GenBank/DDBJ databases">
        <title>Genomic Encyclopedia of Type Strains, Phase III (KMG-III): the genomes of soil and plant-associated and newly described type strains.</title>
        <authorList>
            <person name="Whitman W."/>
        </authorList>
    </citation>
    <scope>NUCLEOTIDE SEQUENCE [LARGE SCALE GENOMIC DNA]</scope>
    <source>
        <strain evidence="6 7">DSM 27373</strain>
    </source>
</reference>
<dbReference type="InterPro" id="IPR029000">
    <property type="entry name" value="Cyclophilin-like_dom_sf"/>
</dbReference>
<dbReference type="PANTHER" id="PTHR43309:SF3">
    <property type="entry name" value="5-OXOPROLINASE SUBUNIT C"/>
    <property type="match status" value="1"/>
</dbReference>
<proteinExistence type="predicted"/>
<evidence type="ECO:0000256" key="2">
    <source>
        <dbReference type="ARBA" id="ARBA00022801"/>
    </source>
</evidence>
<gene>
    <name evidence="6" type="ORF">EV640_10969</name>
</gene>